<name>A0A4R9JWJ3_9LEPT</name>
<evidence type="ECO:0000313" key="2">
    <source>
        <dbReference type="EMBL" id="TGL56404.1"/>
    </source>
</evidence>
<keyword evidence="3" id="KW-1185">Reference proteome</keyword>
<feature type="transmembrane region" description="Helical" evidence="1">
    <location>
        <begin position="12"/>
        <end position="35"/>
    </location>
</feature>
<dbReference type="RefSeq" id="WP_135625278.1">
    <property type="nucleotide sequence ID" value="NZ_RQGD01000046.1"/>
</dbReference>
<comment type="caution">
    <text evidence="2">The sequence shown here is derived from an EMBL/GenBank/DDBJ whole genome shotgun (WGS) entry which is preliminary data.</text>
</comment>
<evidence type="ECO:0000256" key="1">
    <source>
        <dbReference type="SAM" id="Phobius"/>
    </source>
</evidence>
<feature type="transmembrane region" description="Helical" evidence="1">
    <location>
        <begin position="173"/>
        <end position="193"/>
    </location>
</feature>
<proteinExistence type="predicted"/>
<feature type="transmembrane region" description="Helical" evidence="1">
    <location>
        <begin position="108"/>
        <end position="130"/>
    </location>
</feature>
<sequence>MKNLKSNLEFASLILTFALIPILFFSLFVQIPVLANVFQYEVELANIEQLTTNEEDEICLGEPCNYSSKINFDHHKIFIASSSFQFSKSVWVYYQIIETKKVFVDYSFFLWSYLYFDLIACIYLITFYFYMKGEKRKESINNPKKGEDVKLSFPKNAEEKVEAVLLPSDSFRFVFLLGFLQFFVCGIAAYFFAKISSHTHWIFLISFLLPFLTGIALYFSVKKSIAFLLSSLLCLAPAATGKDILYIDHLLFPNDVNHEMKEKVYNLEEGLINKNFTGAYVSIISSGSKSKSKTYTYHFVAPYQTKGEPFVQWIVLKQEWMEDQTKFDLFWQAWKQERLAVQIYDEDYMYAIQKAGERYQLDLSSGVALLKPILSVGAEISGTIGKVLWTNGIALIVWISIGLIRIYLR</sequence>
<feature type="transmembrane region" description="Helical" evidence="1">
    <location>
        <begin position="226"/>
        <end position="247"/>
    </location>
</feature>
<dbReference type="EMBL" id="RQGD01000046">
    <property type="protein sequence ID" value="TGL56404.1"/>
    <property type="molecule type" value="Genomic_DNA"/>
</dbReference>
<keyword evidence="1" id="KW-1133">Transmembrane helix</keyword>
<reference evidence="2" key="1">
    <citation type="journal article" date="2019" name="PLoS Negl. Trop. Dis.">
        <title>Revisiting the worldwide diversity of Leptospira species in the environment.</title>
        <authorList>
            <person name="Vincent A.T."/>
            <person name="Schiettekatte O."/>
            <person name="Bourhy P."/>
            <person name="Veyrier F.J."/>
            <person name="Picardeau M."/>
        </authorList>
    </citation>
    <scope>NUCLEOTIDE SEQUENCE [LARGE SCALE GENOMIC DNA]</scope>
    <source>
        <strain evidence="2">201702476</strain>
    </source>
</reference>
<keyword evidence="1" id="KW-0812">Transmembrane</keyword>
<dbReference type="AlphaFoldDB" id="A0A4R9JWJ3"/>
<protein>
    <submittedName>
        <fullName evidence="2">Uncharacterized protein</fullName>
    </submittedName>
</protein>
<accession>A0A4R9JWJ3</accession>
<keyword evidence="1" id="KW-0472">Membrane</keyword>
<evidence type="ECO:0000313" key="3">
    <source>
        <dbReference type="Proteomes" id="UP000297693"/>
    </source>
</evidence>
<feature type="transmembrane region" description="Helical" evidence="1">
    <location>
        <begin position="199"/>
        <end position="219"/>
    </location>
</feature>
<organism evidence="2 3">
    <name type="scientific">Leptospira ognonensis</name>
    <dbReference type="NCBI Taxonomy" id="2484945"/>
    <lineage>
        <taxon>Bacteria</taxon>
        <taxon>Pseudomonadati</taxon>
        <taxon>Spirochaetota</taxon>
        <taxon>Spirochaetia</taxon>
        <taxon>Leptospirales</taxon>
        <taxon>Leptospiraceae</taxon>
        <taxon>Leptospira</taxon>
    </lineage>
</organism>
<dbReference type="Proteomes" id="UP000297693">
    <property type="component" value="Unassembled WGS sequence"/>
</dbReference>
<feature type="transmembrane region" description="Helical" evidence="1">
    <location>
        <begin position="388"/>
        <end position="408"/>
    </location>
</feature>
<gene>
    <name evidence="2" type="ORF">EHQ58_17425</name>
</gene>